<sequence length="236" mass="26349">MGIIIGVDIDRPDRSLDTPAGDADRLTKRIGDYLGNLKSEEWKAKAWSGREARNAARAAGLPVPEIDNTADIRARVPEEMYPPLLIADNNVTFQDYEGGIGYTGPIVSQAFRDAVESLDKDVHQFVPVEIRRKDGGLHERRPFYFMRVTRLLNTINLNASPQLQRVGGKPTDPVTDTTTFHLGHTAFAVHADRIAGMGLWRDVRSDMHIFASQPLVDLIKARGLTGWRAWSTFTEL</sequence>
<comment type="caution">
    <text evidence="2">The sequence shown here is derived from an EMBL/GenBank/DDBJ whole genome shotgun (WGS) entry which is preliminary data.</text>
</comment>
<evidence type="ECO:0000259" key="1">
    <source>
        <dbReference type="Pfam" id="PF07791"/>
    </source>
</evidence>
<accession>A0ABT3IXT1</accession>
<dbReference type="RefSeq" id="WP_264770825.1">
    <property type="nucleotide sequence ID" value="NZ_JAPDOG010000001.1"/>
</dbReference>
<organism evidence="2 3">
    <name type="scientific">Defluviimonas salinarum</name>
    <dbReference type="NCBI Taxonomy" id="2992147"/>
    <lineage>
        <taxon>Bacteria</taxon>
        <taxon>Pseudomonadati</taxon>
        <taxon>Pseudomonadota</taxon>
        <taxon>Alphaproteobacteria</taxon>
        <taxon>Rhodobacterales</taxon>
        <taxon>Paracoccaceae</taxon>
        <taxon>Albidovulum</taxon>
    </lineage>
</organism>
<evidence type="ECO:0000313" key="3">
    <source>
        <dbReference type="Proteomes" id="UP001207582"/>
    </source>
</evidence>
<evidence type="ECO:0000313" key="2">
    <source>
        <dbReference type="EMBL" id="MCW3780247.1"/>
    </source>
</evidence>
<name>A0ABT3IXT1_9RHOB</name>
<dbReference type="Proteomes" id="UP001207582">
    <property type="component" value="Unassembled WGS sequence"/>
</dbReference>
<feature type="domain" description="Immunity MXAN-0049 protein" evidence="1">
    <location>
        <begin position="92"/>
        <end position="228"/>
    </location>
</feature>
<proteinExistence type="predicted"/>
<dbReference type="EMBL" id="JAPDOG010000001">
    <property type="protein sequence ID" value="MCW3780247.1"/>
    <property type="molecule type" value="Genomic_DNA"/>
</dbReference>
<reference evidence="2 3" key="1">
    <citation type="submission" date="2022-10" db="EMBL/GenBank/DDBJ databases">
        <title>Defluviimonas sp. CAU 1641 isolated from mud.</title>
        <authorList>
            <person name="Kim W."/>
        </authorList>
    </citation>
    <scope>NUCLEOTIDE SEQUENCE [LARGE SCALE GENOMIC DNA]</scope>
    <source>
        <strain evidence="2 3">CAU 1641</strain>
    </source>
</reference>
<dbReference type="InterPro" id="IPR012433">
    <property type="entry name" value="Imm11"/>
</dbReference>
<dbReference type="Pfam" id="PF07791">
    <property type="entry name" value="Imm11"/>
    <property type="match status" value="1"/>
</dbReference>
<keyword evidence="3" id="KW-1185">Reference proteome</keyword>
<protein>
    <recommendedName>
        <fullName evidence="1">Immunity MXAN-0049 protein domain-containing protein</fullName>
    </recommendedName>
</protein>
<gene>
    <name evidence="2" type="ORF">OM960_01425</name>
</gene>